<accession>A0A538SIT9</accession>
<protein>
    <submittedName>
        <fullName evidence="6">HAD family hydrolase</fullName>
    </submittedName>
</protein>
<evidence type="ECO:0000313" key="6">
    <source>
        <dbReference type="EMBL" id="TMQ51289.1"/>
    </source>
</evidence>
<reference evidence="6 7" key="1">
    <citation type="journal article" date="2019" name="Nat. Microbiol.">
        <title>Mediterranean grassland soil C-N compound turnover is dependent on rainfall and depth, and is mediated by genomically divergent microorganisms.</title>
        <authorList>
            <person name="Diamond S."/>
            <person name="Andeer P.F."/>
            <person name="Li Z."/>
            <person name="Crits-Christoph A."/>
            <person name="Burstein D."/>
            <person name="Anantharaman K."/>
            <person name="Lane K.R."/>
            <person name="Thomas B.C."/>
            <person name="Pan C."/>
            <person name="Northen T.R."/>
            <person name="Banfield J.F."/>
        </authorList>
    </citation>
    <scope>NUCLEOTIDE SEQUENCE [LARGE SCALE GENOMIC DNA]</scope>
    <source>
        <strain evidence="6">WS_3</strain>
    </source>
</reference>
<dbReference type="Gene3D" id="1.10.150.520">
    <property type="match status" value="1"/>
</dbReference>
<dbReference type="SFLD" id="SFLDG01129">
    <property type="entry name" value="C1.5:_HAD__Beta-PGM__Phosphata"/>
    <property type="match status" value="1"/>
</dbReference>
<keyword evidence="2" id="KW-0479">Metal-binding</keyword>
<evidence type="ECO:0000256" key="5">
    <source>
        <dbReference type="SAM" id="MobiDB-lite"/>
    </source>
</evidence>
<dbReference type="Proteomes" id="UP000320184">
    <property type="component" value="Unassembled WGS sequence"/>
</dbReference>
<dbReference type="InterPro" id="IPR023214">
    <property type="entry name" value="HAD_sf"/>
</dbReference>
<dbReference type="SFLD" id="SFLDS00003">
    <property type="entry name" value="Haloacid_Dehalogenase"/>
    <property type="match status" value="1"/>
</dbReference>
<dbReference type="PANTHER" id="PTHR46470:SF2">
    <property type="entry name" value="GLYCERALDEHYDE 3-PHOSPHATE PHOSPHATASE"/>
    <property type="match status" value="1"/>
</dbReference>
<name>A0A538SIT9_UNCEI</name>
<evidence type="ECO:0000256" key="2">
    <source>
        <dbReference type="ARBA" id="ARBA00022723"/>
    </source>
</evidence>
<dbReference type="NCBIfam" id="TIGR01509">
    <property type="entry name" value="HAD-SF-IA-v3"/>
    <property type="match status" value="1"/>
</dbReference>
<dbReference type="InterPro" id="IPR051400">
    <property type="entry name" value="HAD-like_hydrolase"/>
</dbReference>
<evidence type="ECO:0000256" key="3">
    <source>
        <dbReference type="ARBA" id="ARBA00022801"/>
    </source>
</evidence>
<keyword evidence="3 6" id="KW-0378">Hydrolase</keyword>
<keyword evidence="4" id="KW-0460">Magnesium</keyword>
<dbReference type="GO" id="GO:0016791">
    <property type="term" value="F:phosphatase activity"/>
    <property type="evidence" value="ECO:0007669"/>
    <property type="project" value="TreeGrafter"/>
</dbReference>
<dbReference type="GO" id="GO:0044281">
    <property type="term" value="P:small molecule metabolic process"/>
    <property type="evidence" value="ECO:0007669"/>
    <property type="project" value="UniProtKB-ARBA"/>
</dbReference>
<dbReference type="GO" id="GO:0046872">
    <property type="term" value="F:metal ion binding"/>
    <property type="evidence" value="ECO:0007669"/>
    <property type="project" value="UniProtKB-KW"/>
</dbReference>
<proteinExistence type="predicted"/>
<comment type="cofactor">
    <cofactor evidence="1">
        <name>Mg(2+)</name>
        <dbReference type="ChEBI" id="CHEBI:18420"/>
    </cofactor>
</comment>
<comment type="caution">
    <text evidence="6">The sequence shown here is derived from an EMBL/GenBank/DDBJ whole genome shotgun (WGS) entry which is preliminary data.</text>
</comment>
<dbReference type="AlphaFoldDB" id="A0A538SIT9"/>
<gene>
    <name evidence="6" type="ORF">E6K73_06205</name>
</gene>
<dbReference type="Gene3D" id="3.40.50.1000">
    <property type="entry name" value="HAD superfamily/HAD-like"/>
    <property type="match status" value="1"/>
</dbReference>
<dbReference type="Pfam" id="PF00702">
    <property type="entry name" value="Hydrolase"/>
    <property type="match status" value="1"/>
</dbReference>
<evidence type="ECO:0000256" key="1">
    <source>
        <dbReference type="ARBA" id="ARBA00001946"/>
    </source>
</evidence>
<sequence>MIRAIIFDLDNTLVDFMRMKSDAVNAAIEGMIDAGLELPREAVRARIDAIYQEQGLEYQRVFDALLVSELGHIDPKILASGIVAYRRAAGSALVPYPHAQMTLLELAKRGIKLGVVSDAPQAQVWLRLCSLSLQHVFDAVVTFEDTGQRKPSPAPFREVLRRLAVDPAEALMVGDWAERDVVGARGLGMVTVFARYGDTFDTQQSGADHDIDDIFELVGIVDRINAGPSPAPGAARAAGKPGTGSRTTPTGS</sequence>
<dbReference type="NCBIfam" id="TIGR01549">
    <property type="entry name" value="HAD-SF-IA-v1"/>
    <property type="match status" value="1"/>
</dbReference>
<dbReference type="EMBL" id="VBOT01000075">
    <property type="protein sequence ID" value="TMQ51289.1"/>
    <property type="molecule type" value="Genomic_DNA"/>
</dbReference>
<dbReference type="PRINTS" id="PR00413">
    <property type="entry name" value="HADHALOGNASE"/>
</dbReference>
<feature type="region of interest" description="Disordered" evidence="5">
    <location>
        <begin position="228"/>
        <end position="252"/>
    </location>
</feature>
<evidence type="ECO:0000256" key="4">
    <source>
        <dbReference type="ARBA" id="ARBA00022842"/>
    </source>
</evidence>
<dbReference type="InterPro" id="IPR036412">
    <property type="entry name" value="HAD-like_sf"/>
</dbReference>
<dbReference type="InterPro" id="IPR006439">
    <property type="entry name" value="HAD-SF_hydro_IA"/>
</dbReference>
<dbReference type="PANTHER" id="PTHR46470">
    <property type="entry name" value="N-ACYLNEURAMINATE-9-PHOSPHATASE"/>
    <property type="match status" value="1"/>
</dbReference>
<evidence type="ECO:0000313" key="7">
    <source>
        <dbReference type="Proteomes" id="UP000320184"/>
    </source>
</evidence>
<dbReference type="SUPFAM" id="SSF56784">
    <property type="entry name" value="HAD-like"/>
    <property type="match status" value="1"/>
</dbReference>
<organism evidence="6 7">
    <name type="scientific">Eiseniibacteriota bacterium</name>
    <dbReference type="NCBI Taxonomy" id="2212470"/>
    <lineage>
        <taxon>Bacteria</taxon>
        <taxon>Candidatus Eiseniibacteriota</taxon>
    </lineage>
</organism>